<keyword evidence="5" id="KW-1185">Reference proteome</keyword>
<dbReference type="AlphaFoldDB" id="A0AAE0G650"/>
<feature type="transmembrane region" description="Helical" evidence="2">
    <location>
        <begin position="331"/>
        <end position="351"/>
    </location>
</feature>
<evidence type="ECO:0008006" key="6">
    <source>
        <dbReference type="Google" id="ProtNLM"/>
    </source>
</evidence>
<feature type="transmembrane region" description="Helical" evidence="2">
    <location>
        <begin position="357"/>
        <end position="384"/>
    </location>
</feature>
<evidence type="ECO:0000313" key="5">
    <source>
        <dbReference type="Proteomes" id="UP001190700"/>
    </source>
</evidence>
<feature type="chain" id="PRO_5041955130" description="Transmembrane protein" evidence="3">
    <location>
        <begin position="21"/>
        <end position="674"/>
    </location>
</feature>
<evidence type="ECO:0000256" key="3">
    <source>
        <dbReference type="SAM" id="SignalP"/>
    </source>
</evidence>
<name>A0AAE0G650_9CHLO</name>
<keyword evidence="2" id="KW-1133">Transmembrane helix</keyword>
<proteinExistence type="predicted"/>
<sequence length="674" mass="71729">MCVHLLFACVWATLALTAYGEFNFRTFVADECQLYKGVTADSLPIISGCHWSIMSVLHEGNFSGHIPLDLACGRDHLQADYAFKCSTICTHLYVYRSGSCLAWVLAGASCFPFIGSGCKTRNPSTAEVWAGNVIQPVSPPASHRSLLQSASPPYTPYSPLPPRPPASADLPAGPPSPPQPPKGTALVVEEEASLGATGAMTGIATSCGGSGTAGLGAQLQFLAMCEYLAIPNKPTMFTDLATSSAWTNFQYAWPYSSARDSGCFEEGVAWSGGWSADHPFVPEVHQRYAWNTLRNSLVQVVITFLGVCALQFAVSLRRPTPAWLSFPRPQLLLLHFSINGLCQGSGFVIAHGNWVHMPLAVVVLATVVTAIVSISTALYTGAFLGRVVTTKDPFGEDDAIEAGTEAGTEAGMEAGMEAGGAFEGSVGKVHGVPDKAEEEDAIMEKHCLEEASWPSPSDPDQSERGSSVELEQCAAGSAARAPANTGKVADAGSPPGWVEAGRAPRRELSHTLSGRWRASSFSLAQEPQEKLSRADAFLLRFWPMLAKVNDGDDESQAQSWVWLLRVLYTPLRMARSAVSAFILGVFVRSVPHCETPADAGAGIAQLTLLVLIFGADVALLCWVQPFWHVLRHRLATVSSVADLMTISKAGQLGQQSEAKSSRRQSEGGSASSGG</sequence>
<evidence type="ECO:0000313" key="4">
    <source>
        <dbReference type="EMBL" id="KAK3272276.1"/>
    </source>
</evidence>
<organism evidence="4 5">
    <name type="scientific">Cymbomonas tetramitiformis</name>
    <dbReference type="NCBI Taxonomy" id="36881"/>
    <lineage>
        <taxon>Eukaryota</taxon>
        <taxon>Viridiplantae</taxon>
        <taxon>Chlorophyta</taxon>
        <taxon>Pyramimonadophyceae</taxon>
        <taxon>Pyramimonadales</taxon>
        <taxon>Pyramimonadaceae</taxon>
        <taxon>Cymbomonas</taxon>
    </lineage>
</organism>
<keyword evidence="2" id="KW-0472">Membrane</keyword>
<keyword evidence="2" id="KW-0812">Transmembrane</keyword>
<feature type="signal peptide" evidence="3">
    <location>
        <begin position="1"/>
        <end position="20"/>
    </location>
</feature>
<dbReference type="PANTHER" id="PTHR34677">
    <property type="match status" value="1"/>
</dbReference>
<feature type="compositionally biased region" description="Pro residues" evidence="1">
    <location>
        <begin position="172"/>
        <end position="181"/>
    </location>
</feature>
<feature type="compositionally biased region" description="Pro residues" evidence="1">
    <location>
        <begin position="153"/>
        <end position="165"/>
    </location>
</feature>
<accession>A0AAE0G650</accession>
<feature type="region of interest" description="Disordered" evidence="1">
    <location>
        <begin position="449"/>
        <end position="504"/>
    </location>
</feature>
<dbReference type="Proteomes" id="UP001190700">
    <property type="component" value="Unassembled WGS sequence"/>
</dbReference>
<comment type="caution">
    <text evidence="4">The sequence shown here is derived from an EMBL/GenBank/DDBJ whole genome shotgun (WGS) entry which is preliminary data.</text>
</comment>
<reference evidence="4 5" key="1">
    <citation type="journal article" date="2015" name="Genome Biol. Evol.">
        <title>Comparative Genomics of a Bacterivorous Green Alga Reveals Evolutionary Causalities and Consequences of Phago-Mixotrophic Mode of Nutrition.</title>
        <authorList>
            <person name="Burns J.A."/>
            <person name="Paasch A."/>
            <person name="Narechania A."/>
            <person name="Kim E."/>
        </authorList>
    </citation>
    <scope>NUCLEOTIDE SEQUENCE [LARGE SCALE GENOMIC DNA]</scope>
    <source>
        <strain evidence="4 5">PLY_AMNH</strain>
    </source>
</reference>
<dbReference type="EMBL" id="LGRX02009062">
    <property type="protein sequence ID" value="KAK3272276.1"/>
    <property type="molecule type" value="Genomic_DNA"/>
</dbReference>
<protein>
    <recommendedName>
        <fullName evidence="6">Transmembrane protein</fullName>
    </recommendedName>
</protein>
<gene>
    <name evidence="4" type="ORF">CYMTET_19419</name>
</gene>
<feature type="region of interest" description="Disordered" evidence="1">
    <location>
        <begin position="651"/>
        <end position="674"/>
    </location>
</feature>
<evidence type="ECO:0000256" key="2">
    <source>
        <dbReference type="SAM" id="Phobius"/>
    </source>
</evidence>
<feature type="region of interest" description="Disordered" evidence="1">
    <location>
        <begin position="153"/>
        <end position="184"/>
    </location>
</feature>
<feature type="transmembrane region" description="Helical" evidence="2">
    <location>
        <begin position="297"/>
        <end position="316"/>
    </location>
</feature>
<dbReference type="PANTHER" id="PTHR34677:SF3">
    <property type="entry name" value="BACTERIAL IG-LIKE DOMAIN-CONTAINING PROTEIN"/>
    <property type="match status" value="1"/>
</dbReference>
<evidence type="ECO:0000256" key="1">
    <source>
        <dbReference type="SAM" id="MobiDB-lite"/>
    </source>
</evidence>
<keyword evidence="3" id="KW-0732">Signal</keyword>